<evidence type="ECO:0000256" key="1">
    <source>
        <dbReference type="ARBA" id="ARBA00023002"/>
    </source>
</evidence>
<dbReference type="GO" id="GO:0016491">
    <property type="term" value="F:oxidoreductase activity"/>
    <property type="evidence" value="ECO:0007669"/>
    <property type="project" value="UniProtKB-KW"/>
</dbReference>
<name>A0A7S1VEP7_9EUKA</name>
<evidence type="ECO:0008006" key="3">
    <source>
        <dbReference type="Google" id="ProtNLM"/>
    </source>
</evidence>
<dbReference type="EMBL" id="HBGL01008237">
    <property type="protein sequence ID" value="CAD9297301.1"/>
    <property type="molecule type" value="Transcribed_RNA"/>
</dbReference>
<gene>
    <name evidence="2" type="ORF">SSP0437_LOCUS6358</name>
</gene>
<dbReference type="Gene3D" id="3.20.20.220">
    <property type="match status" value="1"/>
</dbReference>
<organism evidence="2">
    <name type="scientific">Sexangularia sp. CB-2014</name>
    <dbReference type="NCBI Taxonomy" id="1486929"/>
    <lineage>
        <taxon>Eukaryota</taxon>
        <taxon>Amoebozoa</taxon>
        <taxon>Tubulinea</taxon>
        <taxon>Elardia</taxon>
        <taxon>Arcellinida</taxon>
        <taxon>Arcellinida incertae sedis</taxon>
        <taxon>Sexangularia</taxon>
    </lineage>
</organism>
<evidence type="ECO:0000313" key="2">
    <source>
        <dbReference type="EMBL" id="CAD9297301.1"/>
    </source>
</evidence>
<dbReference type="InterPro" id="IPR029041">
    <property type="entry name" value="FAD-linked_oxidoreductase-like"/>
</dbReference>
<keyword evidence="1" id="KW-0560">Oxidoreductase</keyword>
<dbReference type="AlphaFoldDB" id="A0A7S1VEP7"/>
<sequence length="356" mass="37823">MAPSSFSCLFGVTPPPVTVTGEKYDKYVASTVAAVLAASKGEEARRSSSDTRWPLALVIYDVQDEPSRSGQERPFPYRPSVSPHTFCASLVDELPSGFPVILTVAAFDRSPSDEPLLSLLNGKPVPNTAGCLVVGKCGASSPPDSISDTFPNLASLVSSFAPKFTKYVLGGIALPERNLSGRGEGREGKLMCHKTKAGITFFTTQVVYDADAAIILLRDYAAALAEEGDSSVEPAKVYLTFAPFSRSSVLSFLRWLGVSVPASTAARVLSTKAQPPLSQLASAAATSVDIVVEIYRRILDAVRRMELAVPVGFLVEAVSHYGAEVQAVPTMAARLGDVLAQHEEELGSSKRARVAQ</sequence>
<dbReference type="SUPFAM" id="SSF51730">
    <property type="entry name" value="FAD-linked oxidoreductase"/>
    <property type="match status" value="1"/>
</dbReference>
<accession>A0A7S1VEP7</accession>
<proteinExistence type="predicted"/>
<protein>
    <recommendedName>
        <fullName evidence="3">Methylenetetrahydrofolate reductase (NAD(P)H)</fullName>
    </recommendedName>
</protein>
<reference evidence="2" key="1">
    <citation type="submission" date="2021-01" db="EMBL/GenBank/DDBJ databases">
        <authorList>
            <person name="Corre E."/>
            <person name="Pelletier E."/>
            <person name="Niang G."/>
            <person name="Scheremetjew M."/>
            <person name="Finn R."/>
            <person name="Kale V."/>
            <person name="Holt S."/>
            <person name="Cochrane G."/>
            <person name="Meng A."/>
            <person name="Brown T."/>
            <person name="Cohen L."/>
        </authorList>
    </citation>
    <scope>NUCLEOTIDE SEQUENCE</scope>
    <source>
        <strain evidence="2">ATCC 50979</strain>
    </source>
</reference>